<dbReference type="PRINTS" id="PR00096">
    <property type="entry name" value="GATASE"/>
</dbReference>
<feature type="binding site" evidence="8">
    <location>
        <position position="67"/>
    </location>
    <ligand>
        <name>L-glutamine</name>
        <dbReference type="ChEBI" id="CHEBI:58359"/>
    </ligand>
</feature>
<comment type="pathway">
    <text evidence="1 8">Amino-acid biosynthesis; L-arginine biosynthesis; carbamoyl phosphate from bicarbonate: step 1/1.</text>
</comment>
<reference evidence="10" key="1">
    <citation type="submission" date="2021-08" db="EMBL/GenBank/DDBJ databases">
        <authorList>
            <person name="Stevens D.C."/>
        </authorList>
    </citation>
    <scope>NUCLEOTIDE SEQUENCE</scope>
    <source>
        <strain evidence="10">DSM 53165</strain>
    </source>
</reference>
<keyword evidence="6 8" id="KW-0315">Glutamine amidotransferase</keyword>
<feature type="binding site" evidence="8">
    <location>
        <position position="252"/>
    </location>
    <ligand>
        <name>L-glutamine</name>
        <dbReference type="ChEBI" id="CHEBI:58359"/>
    </ligand>
</feature>
<proteinExistence type="inferred from homology"/>
<evidence type="ECO:0000259" key="9">
    <source>
        <dbReference type="SMART" id="SM01097"/>
    </source>
</evidence>
<evidence type="ECO:0000256" key="8">
    <source>
        <dbReference type="HAMAP-Rule" id="MF_01209"/>
    </source>
</evidence>
<dbReference type="RefSeq" id="WP_224195035.1">
    <property type="nucleotide sequence ID" value="NZ_JAIRAU010000040.1"/>
</dbReference>
<dbReference type="SUPFAM" id="SSF52021">
    <property type="entry name" value="Carbamoyl phosphate synthetase, small subunit N-terminal domain"/>
    <property type="match status" value="1"/>
</dbReference>
<dbReference type="InterPro" id="IPR006274">
    <property type="entry name" value="CarbamoylP_synth_ssu"/>
</dbReference>
<keyword evidence="8" id="KW-0665">Pyrimidine biosynthesis</keyword>
<feature type="binding site" evidence="8">
    <location>
        <position position="327"/>
    </location>
    <ligand>
        <name>L-glutamine</name>
        <dbReference type="ChEBI" id="CHEBI:58359"/>
    </ligand>
</feature>
<feature type="region of interest" description="CPSase" evidence="8">
    <location>
        <begin position="1"/>
        <end position="204"/>
    </location>
</feature>
<dbReference type="EC" id="6.3.5.5" evidence="8"/>
<evidence type="ECO:0000313" key="10">
    <source>
        <dbReference type="EMBL" id="MBZ5713291.1"/>
    </source>
</evidence>
<comment type="pathway">
    <text evidence="8">Pyrimidine metabolism; UMP biosynthesis via de novo pathway; (S)-dihydroorotate from bicarbonate: step 1/3.</text>
</comment>
<dbReference type="InterPro" id="IPR035686">
    <property type="entry name" value="CPSase_GATase1"/>
</dbReference>
<dbReference type="HAMAP" id="MF_01209">
    <property type="entry name" value="CPSase_S_chain"/>
    <property type="match status" value="1"/>
</dbReference>
<keyword evidence="3 8" id="KW-0436">Ligase</keyword>
<dbReference type="InterPro" id="IPR050472">
    <property type="entry name" value="Anth_synth/Amidotransfase"/>
</dbReference>
<dbReference type="CDD" id="cd01744">
    <property type="entry name" value="GATase1_CPSase"/>
    <property type="match status" value="1"/>
</dbReference>
<comment type="function">
    <text evidence="8">Small subunit of the glutamine-dependent carbamoyl phosphate synthetase (CPSase). CPSase catalyzes the formation of carbamoyl phosphate from the ammonia moiety of glutamine, carbonate, and phosphate donated by ATP, constituting the first step of 2 biosynthetic pathways, one leading to arginine and/or urea and the other to pyrimidine nucleotides. The small subunit (glutamine amidotransferase) binds and cleaves glutamine to supply the large subunit with the substrate ammonia.</text>
</comment>
<feature type="binding site" evidence="8">
    <location>
        <position position="326"/>
    </location>
    <ligand>
        <name>L-glutamine</name>
        <dbReference type="ChEBI" id="CHEBI:58359"/>
    </ligand>
</feature>
<dbReference type="InterPro" id="IPR029062">
    <property type="entry name" value="Class_I_gatase-like"/>
</dbReference>
<evidence type="ECO:0000256" key="1">
    <source>
        <dbReference type="ARBA" id="ARBA00005077"/>
    </source>
</evidence>
<keyword evidence="8" id="KW-0028">Amino-acid biosynthesis</keyword>
<organism evidence="10 11">
    <name type="scientific">Nannocystis pusilla</name>
    <dbReference type="NCBI Taxonomy" id="889268"/>
    <lineage>
        <taxon>Bacteria</taxon>
        <taxon>Pseudomonadati</taxon>
        <taxon>Myxococcota</taxon>
        <taxon>Polyangia</taxon>
        <taxon>Nannocystales</taxon>
        <taxon>Nannocystaceae</taxon>
        <taxon>Nannocystis</taxon>
    </lineage>
</organism>
<dbReference type="Gene3D" id="3.40.50.880">
    <property type="match status" value="1"/>
</dbReference>
<dbReference type="PRINTS" id="PR00097">
    <property type="entry name" value="ANTSNTHASEII"/>
</dbReference>
<dbReference type="NCBIfam" id="NF009475">
    <property type="entry name" value="PRK12838.1"/>
    <property type="match status" value="1"/>
</dbReference>
<dbReference type="SMART" id="SM01097">
    <property type="entry name" value="CPSase_sm_chain"/>
    <property type="match status" value="1"/>
</dbReference>
<feature type="active site" description="Nucleophile" evidence="8">
    <location>
        <position position="282"/>
    </location>
</feature>
<feature type="active site" evidence="8">
    <location>
        <position position="368"/>
    </location>
</feature>
<comment type="catalytic activity">
    <reaction evidence="7 8">
        <text>hydrogencarbonate + L-glutamine + 2 ATP + H2O = carbamoyl phosphate + L-glutamate + 2 ADP + phosphate + 2 H(+)</text>
        <dbReference type="Rhea" id="RHEA:18633"/>
        <dbReference type="ChEBI" id="CHEBI:15377"/>
        <dbReference type="ChEBI" id="CHEBI:15378"/>
        <dbReference type="ChEBI" id="CHEBI:17544"/>
        <dbReference type="ChEBI" id="CHEBI:29985"/>
        <dbReference type="ChEBI" id="CHEBI:30616"/>
        <dbReference type="ChEBI" id="CHEBI:43474"/>
        <dbReference type="ChEBI" id="CHEBI:58228"/>
        <dbReference type="ChEBI" id="CHEBI:58359"/>
        <dbReference type="ChEBI" id="CHEBI:456216"/>
        <dbReference type="EC" id="6.3.5.5"/>
    </reaction>
</comment>
<feature type="binding site" evidence="8">
    <location>
        <position position="254"/>
    </location>
    <ligand>
        <name>L-glutamine</name>
        <dbReference type="ChEBI" id="CHEBI:58359"/>
    </ligand>
</feature>
<feature type="binding site" evidence="8">
    <location>
        <position position="286"/>
    </location>
    <ligand>
        <name>L-glutamine</name>
        <dbReference type="ChEBI" id="CHEBI:58359"/>
    </ligand>
</feature>
<sequence>MTQATARPDLAARPLTAAGPAARPGALVLADGRVFRGLGFGAATTVVGEVVFNTSMTGYQEIVTDPSYTGQLVCLTVSEVGNVGVNADDEESREHGCAGLIVRALSPVVSSWRSQQDLGGYLARKGLPGLAEVDTRALTRHLRDRGAIMAALSSEHDDVDELLALARSAPSMEGQDLTGRVTTGKTYAWDQPSWQHAAPPADVHVVVWDYGIKLSILRRLRDAGARVTVVPASTPASAVLALRPDGILLSNGPGDPAAATAVIAELRALLAAQGLPPVFGVCLGHQLLALALGGRTFKMKFGHHGGNHPVRHEDSKKVAITSQNHGFAVDLESLGAGATLTHLNLFDRTCAGLRVRGRPIGSVQYHPEAGPGPNDATDLLASFVAQVRRLRRERAD</sequence>
<dbReference type="Gene3D" id="3.50.30.20">
    <property type="entry name" value="Carbamoyl-phosphate synthase small subunit, N-terminal domain"/>
    <property type="match status" value="1"/>
</dbReference>
<dbReference type="Pfam" id="PF00117">
    <property type="entry name" value="GATase"/>
    <property type="match status" value="1"/>
</dbReference>
<dbReference type="PANTHER" id="PTHR43418:SF7">
    <property type="entry name" value="CARBAMOYL-PHOSPHATE SYNTHASE SMALL CHAIN"/>
    <property type="match status" value="1"/>
</dbReference>
<dbReference type="NCBIfam" id="TIGR01368">
    <property type="entry name" value="CPSaseIIsmall"/>
    <property type="match status" value="1"/>
</dbReference>
<keyword evidence="11" id="KW-1185">Reference proteome</keyword>
<protein>
    <recommendedName>
        <fullName evidence="8">Carbamoyl phosphate synthase small chain</fullName>
        <ecNumber evidence="8">6.3.5.5</ecNumber>
    </recommendedName>
    <alternativeName>
        <fullName evidence="8">Carbamoyl phosphate synthetase glutamine chain</fullName>
    </alternativeName>
</protein>
<feature type="domain" description="Carbamoyl-phosphate synthase small subunit N-terminal" evidence="9">
    <location>
        <begin position="23"/>
        <end position="153"/>
    </location>
</feature>
<comment type="caution">
    <text evidence="10">The sequence shown here is derived from an EMBL/GenBank/DDBJ whole genome shotgun (WGS) entry which is preliminary data.</text>
</comment>
<gene>
    <name evidence="8 10" type="primary">carA</name>
    <name evidence="10" type="ORF">K7C98_28990</name>
</gene>
<dbReference type="GO" id="GO:0004088">
    <property type="term" value="F:carbamoyl-phosphate synthase (glutamine-hydrolyzing) activity"/>
    <property type="evidence" value="ECO:0007669"/>
    <property type="project" value="UniProtKB-EC"/>
</dbReference>
<feature type="binding site" evidence="8">
    <location>
        <position position="324"/>
    </location>
    <ligand>
        <name>L-glutamine</name>
        <dbReference type="ChEBI" id="CHEBI:58359"/>
    </ligand>
</feature>
<keyword evidence="4 8" id="KW-0547">Nucleotide-binding</keyword>
<dbReference type="PROSITE" id="PS51273">
    <property type="entry name" value="GATASE_TYPE_1"/>
    <property type="match status" value="1"/>
</dbReference>
<dbReference type="InterPro" id="IPR036480">
    <property type="entry name" value="CarbP_synth_ssu_N_sf"/>
</dbReference>
<evidence type="ECO:0000256" key="3">
    <source>
        <dbReference type="ARBA" id="ARBA00022598"/>
    </source>
</evidence>
<dbReference type="Pfam" id="PF00988">
    <property type="entry name" value="CPSase_sm_chain"/>
    <property type="match status" value="1"/>
</dbReference>
<evidence type="ECO:0000313" key="11">
    <source>
        <dbReference type="Proteomes" id="UP001139031"/>
    </source>
</evidence>
<comment type="subunit">
    <text evidence="8">Composed of two chains; the small (or glutamine) chain promotes the hydrolysis of glutamine to ammonia, which is used by the large (or ammonia) chain to synthesize carbamoyl phosphate. Tetramer of heterodimers (alpha,beta)4.</text>
</comment>
<dbReference type="Proteomes" id="UP001139031">
    <property type="component" value="Unassembled WGS sequence"/>
</dbReference>
<dbReference type="EMBL" id="JAIRAU010000040">
    <property type="protein sequence ID" value="MBZ5713291.1"/>
    <property type="molecule type" value="Genomic_DNA"/>
</dbReference>
<accession>A0ABS7TYR6</accession>
<feature type="binding site" evidence="8">
    <location>
        <position position="283"/>
    </location>
    <ligand>
        <name>L-glutamine</name>
        <dbReference type="ChEBI" id="CHEBI:58359"/>
    </ligand>
</feature>
<dbReference type="InterPro" id="IPR017926">
    <property type="entry name" value="GATASE"/>
</dbReference>
<dbReference type="PRINTS" id="PR00099">
    <property type="entry name" value="CPSGATASE"/>
</dbReference>
<evidence type="ECO:0000256" key="5">
    <source>
        <dbReference type="ARBA" id="ARBA00022840"/>
    </source>
</evidence>
<keyword evidence="8" id="KW-0055">Arginine biosynthesis</keyword>
<feature type="active site" evidence="8">
    <location>
        <position position="366"/>
    </location>
</feature>
<keyword evidence="5 8" id="KW-0067">ATP-binding</keyword>
<evidence type="ECO:0000256" key="7">
    <source>
        <dbReference type="ARBA" id="ARBA00048816"/>
    </source>
</evidence>
<dbReference type="InterPro" id="IPR002474">
    <property type="entry name" value="CarbamoylP_synth_ssu_N"/>
</dbReference>
<comment type="catalytic activity">
    <reaction evidence="8">
        <text>L-glutamine + H2O = L-glutamate + NH4(+)</text>
        <dbReference type="Rhea" id="RHEA:15889"/>
        <dbReference type="ChEBI" id="CHEBI:15377"/>
        <dbReference type="ChEBI" id="CHEBI:28938"/>
        <dbReference type="ChEBI" id="CHEBI:29985"/>
        <dbReference type="ChEBI" id="CHEBI:58359"/>
    </reaction>
</comment>
<comment type="similarity">
    <text evidence="2 8">Belongs to the CarA family.</text>
</comment>
<evidence type="ECO:0000256" key="4">
    <source>
        <dbReference type="ARBA" id="ARBA00022741"/>
    </source>
</evidence>
<dbReference type="SUPFAM" id="SSF52317">
    <property type="entry name" value="Class I glutamine amidotransferase-like"/>
    <property type="match status" value="1"/>
</dbReference>
<dbReference type="PANTHER" id="PTHR43418">
    <property type="entry name" value="MULTIFUNCTIONAL TRYPTOPHAN BIOSYNTHESIS PROTEIN-RELATED"/>
    <property type="match status" value="1"/>
</dbReference>
<evidence type="ECO:0000256" key="6">
    <source>
        <dbReference type="ARBA" id="ARBA00022962"/>
    </source>
</evidence>
<name>A0ABS7TYR6_9BACT</name>
<evidence type="ECO:0000256" key="2">
    <source>
        <dbReference type="ARBA" id="ARBA00007800"/>
    </source>
</evidence>